<organism evidence="1">
    <name type="scientific">marine sediment metagenome</name>
    <dbReference type="NCBI Taxonomy" id="412755"/>
    <lineage>
        <taxon>unclassified sequences</taxon>
        <taxon>metagenomes</taxon>
        <taxon>ecological metagenomes</taxon>
    </lineage>
</organism>
<feature type="non-terminal residue" evidence="1">
    <location>
        <position position="1"/>
    </location>
</feature>
<dbReference type="EMBL" id="BARU01019771">
    <property type="protein sequence ID" value="GAH56672.1"/>
    <property type="molecule type" value="Genomic_DNA"/>
</dbReference>
<protein>
    <submittedName>
        <fullName evidence="1">Uncharacterized protein</fullName>
    </submittedName>
</protein>
<name>X1GHK2_9ZZZZ</name>
<reference evidence="1" key="1">
    <citation type="journal article" date="2014" name="Front. Microbiol.">
        <title>High frequency of phylogenetically diverse reductive dehalogenase-homologous genes in deep subseafloor sedimentary metagenomes.</title>
        <authorList>
            <person name="Kawai M."/>
            <person name="Futagami T."/>
            <person name="Toyoda A."/>
            <person name="Takaki Y."/>
            <person name="Nishi S."/>
            <person name="Hori S."/>
            <person name="Arai W."/>
            <person name="Tsubouchi T."/>
            <person name="Morono Y."/>
            <person name="Uchiyama I."/>
            <person name="Ito T."/>
            <person name="Fujiyama A."/>
            <person name="Inagaki F."/>
            <person name="Takami H."/>
        </authorList>
    </citation>
    <scope>NUCLEOTIDE SEQUENCE</scope>
    <source>
        <strain evidence="1">Expedition CK06-06</strain>
    </source>
</reference>
<comment type="caution">
    <text evidence="1">The sequence shown here is derived from an EMBL/GenBank/DDBJ whole genome shotgun (WGS) entry which is preliminary data.</text>
</comment>
<accession>X1GHK2</accession>
<dbReference type="AlphaFoldDB" id="X1GHK2"/>
<proteinExistence type="predicted"/>
<evidence type="ECO:0000313" key="1">
    <source>
        <dbReference type="EMBL" id="GAH56672.1"/>
    </source>
</evidence>
<gene>
    <name evidence="1" type="ORF">S03H2_32539</name>
</gene>
<sequence>SVLADGRYRQYHSVGLKGGLHRGDLNRAIWHDTIKEVKRGYTKGIVLPDGKVEPVIMTTYDTLNIIDHRRMVWDYGCDAELDGKALIPLYTGELRYGGNPPLKGEDMSSDDKLLADADDLRKRQDGEMIYQRGKW</sequence>